<evidence type="ECO:0000256" key="4">
    <source>
        <dbReference type="ARBA" id="ARBA00022603"/>
    </source>
</evidence>
<sequence>MQNMYKYLKSAIEGVNRTEKQHDLAVFKTSEELAAKYGIKYDGKSFVPDDLELADATFEAGIELLHTVGVYCKSTGKVIQIDEEDILKSLNITNPLEIGRLKEKVTVPHRYPMASIPPVIIGGPMGGSVSEENFLYINLSAVLENVVQGIYSGAMKQFCGEYIKPKSPLELLAVLKAARNERLATKIGGREGLALMGPSTPTIPTSYLLVSSDELYSCADPQEVYMDDLKTDYETLSKCIYHQEHGNHYISGQVPVFGGPCIGSAEGLAIIDVAETLQSKVLAHSSIHGSGAVHAETGSSSAKEILWASNLASLAISRNMNYYTARYYWNAAGICTDMMFYETAAQAIGDTVCGRDILLGPVGARGGVPDHSSGLESRFMGEIAQMATHLSLAEANRLVAKIYSRYEDKLTNPPAGRTFDKCYRIKSEYDLEPTEEYNALYRKVSYEILGHFPGEPV</sequence>
<dbReference type="AlphaFoldDB" id="A0AAE3HCR0"/>
<keyword evidence="6" id="KW-0669">Pyrrolysine</keyword>
<dbReference type="InterPro" id="IPR036655">
    <property type="entry name" value="MtmB_sf"/>
</dbReference>
<comment type="similarity">
    <text evidence="2">Belongs to the monomethylamine methyltransferase family.</text>
</comment>
<dbReference type="EC" id="2.1.1.248" evidence="3"/>
<name>A0AAE3HCR0_9EURY</name>
<dbReference type="GO" id="GO:0043852">
    <property type="term" value="F:monomethylamine methyltransferase activity"/>
    <property type="evidence" value="ECO:0007669"/>
    <property type="project" value="UniProtKB-EC"/>
</dbReference>
<comment type="pathway">
    <text evidence="1">One-carbon metabolism; methanogenesis from methylamine.</text>
</comment>
<dbReference type="Proteomes" id="UP001206983">
    <property type="component" value="Unassembled WGS sequence"/>
</dbReference>
<dbReference type="InterPro" id="IPR008031">
    <property type="entry name" value="MtmB_MeTrfase"/>
</dbReference>
<keyword evidence="9" id="KW-1185">Reference proteome</keyword>
<evidence type="ECO:0000256" key="7">
    <source>
        <dbReference type="ARBA" id="ARBA00047505"/>
    </source>
</evidence>
<evidence type="ECO:0000256" key="2">
    <source>
        <dbReference type="ARBA" id="ARBA00009675"/>
    </source>
</evidence>
<keyword evidence="4 8" id="KW-0489">Methyltransferase</keyword>
<evidence type="ECO:0000313" key="8">
    <source>
        <dbReference type="EMBL" id="MCQ6963886.1"/>
    </source>
</evidence>
<evidence type="ECO:0000313" key="9">
    <source>
        <dbReference type="Proteomes" id="UP001206983"/>
    </source>
</evidence>
<comment type="catalytic activity">
    <reaction evidence="7">
        <text>Co(I)-[methylamine-specific corrinoid protein] + methylamine + H(+) = methyl-Co(III)-[methylamine-specific corrinoid protein] + NH4(+)</text>
        <dbReference type="Rhea" id="RHEA:26059"/>
        <dbReference type="Rhea" id="RHEA-COMP:11120"/>
        <dbReference type="Rhea" id="RHEA-COMP:11121"/>
        <dbReference type="ChEBI" id="CHEBI:15378"/>
        <dbReference type="ChEBI" id="CHEBI:28938"/>
        <dbReference type="ChEBI" id="CHEBI:59338"/>
        <dbReference type="ChEBI" id="CHEBI:85033"/>
        <dbReference type="ChEBI" id="CHEBI:85035"/>
        <dbReference type="EC" id="2.1.1.248"/>
    </reaction>
</comment>
<dbReference type="EMBL" id="JTEO01000012">
    <property type="protein sequence ID" value="MCQ6963886.1"/>
    <property type="molecule type" value="Genomic_DNA"/>
</dbReference>
<protein>
    <recommendedName>
        <fullName evidence="3">[methylamine--corrinoid protein] Co-methyltransferase</fullName>
        <ecNumber evidence="3">2.1.1.248</ecNumber>
    </recommendedName>
</protein>
<evidence type="ECO:0000256" key="5">
    <source>
        <dbReference type="ARBA" id="ARBA00022679"/>
    </source>
</evidence>
<comment type="caution">
    <text evidence="8">The sequence shown here is derived from an EMBL/GenBank/DDBJ whole genome shotgun (WGS) entry which is preliminary data.</text>
</comment>
<keyword evidence="5" id="KW-0808">Transferase</keyword>
<proteinExistence type="inferred from homology"/>
<evidence type="ECO:0000256" key="3">
    <source>
        <dbReference type="ARBA" id="ARBA00012853"/>
    </source>
</evidence>
<dbReference type="GO" id="GO:0032259">
    <property type="term" value="P:methylation"/>
    <property type="evidence" value="ECO:0007669"/>
    <property type="project" value="UniProtKB-KW"/>
</dbReference>
<dbReference type="Pfam" id="PF05369">
    <property type="entry name" value="MtmB"/>
    <property type="match status" value="1"/>
</dbReference>
<organism evidence="8 9">
    <name type="scientific">Methanolobus chelungpuianus</name>
    <dbReference type="NCBI Taxonomy" id="502115"/>
    <lineage>
        <taxon>Archaea</taxon>
        <taxon>Methanobacteriati</taxon>
        <taxon>Methanobacteriota</taxon>
        <taxon>Stenosarchaea group</taxon>
        <taxon>Methanomicrobia</taxon>
        <taxon>Methanosarcinales</taxon>
        <taxon>Methanosarcinaceae</taxon>
        <taxon>Methanolobus</taxon>
    </lineage>
</organism>
<evidence type="ECO:0000256" key="1">
    <source>
        <dbReference type="ARBA" id="ARBA00005111"/>
    </source>
</evidence>
<dbReference type="SUPFAM" id="SSF75098">
    <property type="entry name" value="Monomethylamine methyltransferase MtmB"/>
    <property type="match status" value="1"/>
</dbReference>
<evidence type="ECO:0000256" key="6">
    <source>
        <dbReference type="ARBA" id="ARBA00022774"/>
    </source>
</evidence>
<dbReference type="Gene3D" id="3.20.20.460">
    <property type="entry name" value="Monomethylamine methyltransferase MtmB"/>
    <property type="match status" value="1"/>
</dbReference>
<accession>A0AAE3HCR0</accession>
<dbReference type="RefSeq" id="WP_256623808.1">
    <property type="nucleotide sequence ID" value="NZ_JTEO01000012.1"/>
</dbReference>
<gene>
    <name evidence="8" type="ORF">PV02_12580</name>
</gene>
<reference evidence="8 9" key="1">
    <citation type="journal article" date="2011" name="Appl. Environ. Microbiol.">
        <title>Methanogenic archaea isolated from Taiwan's Chelungpu fault.</title>
        <authorList>
            <person name="Wu S.Y."/>
            <person name="Lai M.C."/>
        </authorList>
    </citation>
    <scope>NUCLEOTIDE SEQUENCE [LARGE SCALE GENOMIC DNA]</scope>
    <source>
        <strain evidence="8 9">St545Mb</strain>
    </source>
</reference>